<sequence length="221" mass="24878">MSVKAVIFDMDGLLLDTETLCLRVFEQACDKVGVPFLESLYLSIIGCNAKTIRTKLIEGYGKDLDYERLHQTWRQDYYRIISTTPIDKKQGVLPLLTWLKSQKIPTAVATSSERSVAEQKLKLANLDQYFDHITTGCEVSCGKPDPEIYQLAASRLNVPSKQCIALEDSNNGVKAALAAQMLTYQIPDLVTPEEFKSSKYKIHANLNLVLSDFKKMHSVKK</sequence>
<dbReference type="PANTHER" id="PTHR18901:SF38">
    <property type="entry name" value="PSEUDOURIDINE-5'-PHOSPHATASE"/>
    <property type="match status" value="1"/>
</dbReference>
<dbReference type="RefSeq" id="WP_306099237.1">
    <property type="nucleotide sequence ID" value="NZ_CP162602.1"/>
</dbReference>
<dbReference type="SFLD" id="SFLDS00003">
    <property type="entry name" value="Haloacid_Dehalogenase"/>
    <property type="match status" value="1"/>
</dbReference>
<dbReference type="NCBIfam" id="TIGR01509">
    <property type="entry name" value="HAD-SF-IA-v3"/>
    <property type="match status" value="1"/>
</dbReference>
<dbReference type="SUPFAM" id="SSF56784">
    <property type="entry name" value="HAD-like"/>
    <property type="match status" value="1"/>
</dbReference>
<dbReference type="InterPro" id="IPR006439">
    <property type="entry name" value="HAD-SF_hydro_IA"/>
</dbReference>
<dbReference type="InterPro" id="IPR023198">
    <property type="entry name" value="PGP-like_dom2"/>
</dbReference>
<dbReference type="Gene3D" id="1.10.150.240">
    <property type="entry name" value="Putative phosphatase, domain 2"/>
    <property type="match status" value="1"/>
</dbReference>
<dbReference type="CDD" id="cd07505">
    <property type="entry name" value="HAD_BPGM-like"/>
    <property type="match status" value="1"/>
</dbReference>
<accession>A0AB39HIU4</accession>
<dbReference type="EMBL" id="CP162602">
    <property type="protein sequence ID" value="XDK27058.1"/>
    <property type="molecule type" value="Genomic_DNA"/>
</dbReference>
<dbReference type="AlphaFoldDB" id="A0AB39HIU4"/>
<dbReference type="PRINTS" id="PR00413">
    <property type="entry name" value="HADHALOGNASE"/>
</dbReference>
<organism evidence="1">
    <name type="scientific">Vibrio sp. HB236076</name>
    <dbReference type="NCBI Taxonomy" id="3232307"/>
    <lineage>
        <taxon>Bacteria</taxon>
        <taxon>Pseudomonadati</taxon>
        <taxon>Pseudomonadota</taxon>
        <taxon>Gammaproteobacteria</taxon>
        <taxon>Vibrionales</taxon>
        <taxon>Vibrionaceae</taxon>
        <taxon>Vibrio</taxon>
    </lineage>
</organism>
<evidence type="ECO:0000313" key="1">
    <source>
        <dbReference type="EMBL" id="XDK27058.1"/>
    </source>
</evidence>
<dbReference type="InterPro" id="IPR036412">
    <property type="entry name" value="HAD-like_sf"/>
</dbReference>
<keyword evidence="1" id="KW-0614">Plasmid</keyword>
<dbReference type="KEGG" id="vih:AB0763_14935"/>
<dbReference type="SFLD" id="SFLDG01135">
    <property type="entry name" value="C1.5.6:_HAD__Beta-PGM__Phospha"/>
    <property type="match status" value="1"/>
</dbReference>
<proteinExistence type="predicted"/>
<geneLocation type="plasmid" evidence="1">
    <name>p-HB236076</name>
</geneLocation>
<keyword evidence="1" id="KW-0378">Hydrolase</keyword>
<dbReference type="Gene3D" id="3.40.50.1000">
    <property type="entry name" value="HAD superfamily/HAD-like"/>
    <property type="match status" value="1"/>
</dbReference>
<gene>
    <name evidence="1" type="ORF">AB0763_14935</name>
</gene>
<dbReference type="InterPro" id="IPR023214">
    <property type="entry name" value="HAD_sf"/>
</dbReference>
<dbReference type="NCBIfam" id="TIGR01549">
    <property type="entry name" value="HAD-SF-IA-v1"/>
    <property type="match status" value="1"/>
</dbReference>
<dbReference type="Pfam" id="PF00702">
    <property type="entry name" value="Hydrolase"/>
    <property type="match status" value="1"/>
</dbReference>
<protein>
    <submittedName>
        <fullName evidence="1">HAD family hydrolase</fullName>
    </submittedName>
</protein>
<dbReference type="PANTHER" id="PTHR18901">
    <property type="entry name" value="2-DEOXYGLUCOSE-6-PHOSPHATE PHOSPHATASE 2"/>
    <property type="match status" value="1"/>
</dbReference>
<dbReference type="GO" id="GO:0016787">
    <property type="term" value="F:hydrolase activity"/>
    <property type="evidence" value="ECO:0007669"/>
    <property type="project" value="UniProtKB-KW"/>
</dbReference>
<dbReference type="SFLD" id="SFLDG01129">
    <property type="entry name" value="C1.5:_HAD__Beta-PGM__Phosphata"/>
    <property type="match status" value="1"/>
</dbReference>
<reference evidence="1" key="1">
    <citation type="submission" date="2024-07" db="EMBL/GenBank/DDBJ databases">
        <title>Genome Analysis of a Potential Novel Vibrio Species Secreting pH- and Thermo-stable Alginate Lyase and its Application in Producing Alginate Oligosaccharides.</title>
        <authorList>
            <person name="Huang H."/>
            <person name="Bao K."/>
        </authorList>
    </citation>
    <scope>NUCLEOTIDE SEQUENCE</scope>
    <source>
        <strain evidence="1">HB236076</strain>
        <plasmid evidence="1">p-HB236076</plasmid>
    </source>
</reference>
<name>A0AB39HIU4_9VIBR</name>